<proteinExistence type="predicted"/>
<evidence type="ECO:0000313" key="1">
    <source>
        <dbReference type="EMBL" id="GAV93206.1"/>
    </source>
</evidence>
<comment type="caution">
    <text evidence="1">The sequence shown here is derived from an EMBL/GenBank/DDBJ whole genome shotgun (WGS) entry which is preliminary data.</text>
</comment>
<gene>
    <name evidence="1" type="ORF">SCV_086</name>
</gene>
<accession>A0A1Q3DKY0</accession>
<reference evidence="1" key="1">
    <citation type="submission" date="2017-01" db="EMBL/GenBank/DDBJ databases">
        <title>Draft genome sequence of uncultured bacilliform virus purified from snow crab.</title>
        <authorList>
            <person name="Takano T."/>
        </authorList>
    </citation>
    <scope>NUCLEOTIDE SEQUENCE</scope>
    <source>
        <strain evidence="1">Isolate_1</strain>
    </source>
</reference>
<dbReference type="EMBL" id="BDLS01000002">
    <property type="protein sequence ID" value="GAV93206.1"/>
    <property type="molecule type" value="Genomic_DNA"/>
</dbReference>
<organism evidence="1">
    <name type="scientific">Chionoecetes opilio bacilliform virus</name>
    <dbReference type="NCBI Taxonomy" id="1825681"/>
    <lineage>
        <taxon>Viruses</taxon>
        <taxon>Viruses incertae sedis</taxon>
        <taxon>Naldaviricetes</taxon>
        <taxon>Nimaviridae</taxon>
    </lineage>
</organism>
<sequence length="537" mass="60707">MDVLIAQVAFVHRVTVKEQDNGFLNIEKNTNGNKRQRLSTWDPPTGIEDSVITNCPILTKNVGKSVLHVTQFWNDRVCGFLRTGQKTMFLKAAAVSIARCCCNASGLVFKDKLLDMAYTRTNFPSSDSFMRGILKYASSHEEGEPIGGIEETVAQEALETITDTILRVWEKVYDPKSNNMIGARKRFWPVIAFVNTWHRIAEWYCENPNHKIRDSRMSHVTSLADNGSERHIEDGTLVYPVNTDPSIMVHDFYFKLLVELIMSPHHHIEWKIEMCKFIIKDAYKMISAFTPDIYCSGNDIVNGTATCEYGRQPVDECLDTYNGPRFNPTRLQPCAANFWDFCRSGRPPSDARYVLLFNEPSVCPELSSGAGFFAMYIGEGKNPKHDIISSALSNLLCLENCDSLSTRRWREEGNVLCLNFCPLTCARVLPGFGEHRAKGMSKGYWIKTIQRAVLGSSCRLRNMTDKSCRTSDLLSDSGNVSLETVMFGCERLMKELTNVSHFDIRVNFHEPIFIGPKGADRIYRSQTTISSSFPALI</sequence>
<name>A0A1Q3DKY0_9VIRU</name>
<protein>
    <submittedName>
        <fullName evidence="1">Uncharacterized protein</fullName>
    </submittedName>
</protein>